<keyword evidence="2" id="KW-1185">Reference proteome</keyword>
<comment type="caution">
    <text evidence="1">The sequence shown here is derived from an EMBL/GenBank/DDBJ whole genome shotgun (WGS) entry which is preliminary data.</text>
</comment>
<gene>
    <name evidence="1" type="ORF">ACOLOM_LOCUS5465</name>
</gene>
<proteinExistence type="predicted"/>
<sequence>MLEFAGLHIDPLVIGEKNSKIQGPNIKRKNNCIVNTGVLESKHEELRRLQQELENVQAQIANIRRIQRGEILETVESSIKESAKTDNGKQQRSSRSNKRAKRK</sequence>
<protein>
    <submittedName>
        <fullName evidence="1">7190_t:CDS:1</fullName>
    </submittedName>
</protein>
<dbReference type="Proteomes" id="UP000789525">
    <property type="component" value="Unassembled WGS sequence"/>
</dbReference>
<evidence type="ECO:0000313" key="1">
    <source>
        <dbReference type="EMBL" id="CAG8567439.1"/>
    </source>
</evidence>
<reference evidence="1" key="1">
    <citation type="submission" date="2021-06" db="EMBL/GenBank/DDBJ databases">
        <authorList>
            <person name="Kallberg Y."/>
            <person name="Tangrot J."/>
            <person name="Rosling A."/>
        </authorList>
    </citation>
    <scope>NUCLEOTIDE SEQUENCE</scope>
    <source>
        <strain evidence="1">CL356</strain>
    </source>
</reference>
<name>A0ACA9M4Q2_9GLOM</name>
<dbReference type="EMBL" id="CAJVPT010010136">
    <property type="protein sequence ID" value="CAG8567439.1"/>
    <property type="molecule type" value="Genomic_DNA"/>
</dbReference>
<organism evidence="1 2">
    <name type="scientific">Acaulospora colombiana</name>
    <dbReference type="NCBI Taxonomy" id="27376"/>
    <lineage>
        <taxon>Eukaryota</taxon>
        <taxon>Fungi</taxon>
        <taxon>Fungi incertae sedis</taxon>
        <taxon>Mucoromycota</taxon>
        <taxon>Glomeromycotina</taxon>
        <taxon>Glomeromycetes</taxon>
        <taxon>Diversisporales</taxon>
        <taxon>Acaulosporaceae</taxon>
        <taxon>Acaulospora</taxon>
    </lineage>
</organism>
<accession>A0ACA9M4Q2</accession>
<evidence type="ECO:0000313" key="2">
    <source>
        <dbReference type="Proteomes" id="UP000789525"/>
    </source>
</evidence>